<name>A0AAD1KAG8_9GAMM</name>
<evidence type="ECO:0000313" key="2">
    <source>
        <dbReference type="Proteomes" id="UP000825078"/>
    </source>
</evidence>
<protein>
    <submittedName>
        <fullName evidence="1">Uncharacterized protein</fullName>
    </submittedName>
</protein>
<dbReference type="RefSeq" id="WP_232786079.1">
    <property type="nucleotide sequence ID" value="NZ_CP046378.1"/>
</dbReference>
<dbReference type="AlphaFoldDB" id="A0AAD1KAG8"/>
<evidence type="ECO:0000313" key="1">
    <source>
        <dbReference type="EMBL" id="BCV45863.1"/>
    </source>
</evidence>
<sequence>MMVTFRPLASKIAASDAAAMPLPSDETTPPVTKIYLVVMLNLRKKNDK</sequence>
<dbReference type="EMBL" id="AP024613">
    <property type="protein sequence ID" value="BCV45863.1"/>
    <property type="molecule type" value="Genomic_DNA"/>
</dbReference>
<dbReference type="GeneID" id="88625854"/>
<reference evidence="1" key="1">
    <citation type="submission" date="2021-05" db="EMBL/GenBank/DDBJ databases">
        <title>Molecular characterization for Shewanella algae harboring chromosomal blaOXA-55-like strains isolated from clinical and environment sample.</title>
        <authorList>
            <person name="Ohama Y."/>
            <person name="Aoki K."/>
            <person name="Harada S."/>
            <person name="Moriya K."/>
            <person name="Ishii Y."/>
            <person name="Tateda K."/>
        </authorList>
    </citation>
    <scope>NUCLEOTIDE SEQUENCE</scope>
    <source>
        <strain evidence="1">TUM17379</strain>
    </source>
</reference>
<dbReference type="Proteomes" id="UP000825078">
    <property type="component" value="Chromosome"/>
</dbReference>
<proteinExistence type="predicted"/>
<gene>
    <name evidence="1" type="ORF">TUM17379_28810</name>
</gene>
<accession>A0AAD1KAG8</accession>
<organism evidence="1 2">
    <name type="scientific">Shewanella algae</name>
    <dbReference type="NCBI Taxonomy" id="38313"/>
    <lineage>
        <taxon>Bacteria</taxon>
        <taxon>Pseudomonadati</taxon>
        <taxon>Pseudomonadota</taxon>
        <taxon>Gammaproteobacteria</taxon>
        <taxon>Alteromonadales</taxon>
        <taxon>Shewanellaceae</taxon>
        <taxon>Shewanella</taxon>
    </lineage>
</organism>